<reference evidence="3" key="1">
    <citation type="submission" date="2022-12" db="EMBL/GenBank/DDBJ databases">
        <authorList>
            <person name="Petersen C."/>
        </authorList>
    </citation>
    <scope>NUCLEOTIDE SEQUENCE</scope>
    <source>
        <strain evidence="3">IBT 35673</strain>
    </source>
</reference>
<feature type="region of interest" description="Disordered" evidence="1">
    <location>
        <begin position="1"/>
        <end position="50"/>
    </location>
</feature>
<gene>
    <name evidence="3" type="ORF">N7452_010939</name>
</gene>
<accession>A0A9W9Q145</accession>
<dbReference type="PANTHER" id="PTHR42080:SF1">
    <property type="entry name" value="SRR1-LIKE DOMAIN-CONTAINING PROTEIN"/>
    <property type="match status" value="1"/>
</dbReference>
<evidence type="ECO:0000256" key="1">
    <source>
        <dbReference type="SAM" id="MobiDB-lite"/>
    </source>
</evidence>
<dbReference type="PANTHER" id="PTHR42080">
    <property type="entry name" value="SRR1 DOMAIN-CONTAINING PROTEIN"/>
    <property type="match status" value="1"/>
</dbReference>
<evidence type="ECO:0000313" key="4">
    <source>
        <dbReference type="Proteomes" id="UP001147695"/>
    </source>
</evidence>
<feature type="domain" description="SRR1-like" evidence="2">
    <location>
        <begin position="86"/>
        <end position="249"/>
    </location>
</feature>
<reference evidence="3" key="2">
    <citation type="journal article" date="2023" name="IMA Fungus">
        <title>Comparative genomic study of the Penicillium genus elucidates a diverse pangenome and 15 lateral gene transfer events.</title>
        <authorList>
            <person name="Petersen C."/>
            <person name="Sorensen T."/>
            <person name="Nielsen M.R."/>
            <person name="Sondergaard T.E."/>
            <person name="Sorensen J.L."/>
            <person name="Fitzpatrick D.A."/>
            <person name="Frisvad J.C."/>
            <person name="Nielsen K.L."/>
        </authorList>
    </citation>
    <scope>NUCLEOTIDE SEQUENCE</scope>
    <source>
        <strain evidence="3">IBT 35673</strain>
    </source>
</reference>
<dbReference type="AlphaFoldDB" id="A0A9W9Q145"/>
<proteinExistence type="predicted"/>
<sequence length="256" mass="28679">MPHSSRPKRPTNPKRTSVTDTDGWTHVTNGSNVRRAMRQKTQPEPTLVPAEAPGRLTLSDLQTQFSAHRERWESSESWAKVTGVLRERLEQRPARAVDAIVCIGLGSPSGFLRDGWVDRRAVSLYQLAALVCIKDQIEATSTSPFKIYAQDPVFNTLDESLLAGLDITVLSHPEGFSHITQDSMLFCPGAERQHLELLLPSKPWLLFGGPLEHADAGGVLQNYVRDTDSYCVPPFEALEHAFWNMRLYWTGEKGEE</sequence>
<evidence type="ECO:0000313" key="3">
    <source>
        <dbReference type="EMBL" id="KAJ5322650.1"/>
    </source>
</evidence>
<name>A0A9W9Q145_PENBR</name>
<feature type="compositionally biased region" description="Polar residues" evidence="1">
    <location>
        <begin position="13"/>
        <end position="32"/>
    </location>
</feature>
<dbReference type="Proteomes" id="UP001147695">
    <property type="component" value="Unassembled WGS sequence"/>
</dbReference>
<dbReference type="EMBL" id="JAPZBQ010000006">
    <property type="protein sequence ID" value="KAJ5322650.1"/>
    <property type="molecule type" value="Genomic_DNA"/>
</dbReference>
<feature type="compositionally biased region" description="Basic residues" evidence="1">
    <location>
        <begin position="1"/>
        <end position="12"/>
    </location>
</feature>
<organism evidence="3 4">
    <name type="scientific">Penicillium brevicompactum</name>
    <dbReference type="NCBI Taxonomy" id="5074"/>
    <lineage>
        <taxon>Eukaryota</taxon>
        <taxon>Fungi</taxon>
        <taxon>Dikarya</taxon>
        <taxon>Ascomycota</taxon>
        <taxon>Pezizomycotina</taxon>
        <taxon>Eurotiomycetes</taxon>
        <taxon>Eurotiomycetidae</taxon>
        <taxon>Eurotiales</taxon>
        <taxon>Aspergillaceae</taxon>
        <taxon>Penicillium</taxon>
    </lineage>
</organism>
<evidence type="ECO:0000259" key="2">
    <source>
        <dbReference type="Pfam" id="PF07985"/>
    </source>
</evidence>
<protein>
    <recommendedName>
        <fullName evidence="2">SRR1-like domain-containing protein</fullName>
    </recommendedName>
</protein>
<dbReference type="Pfam" id="PF07985">
    <property type="entry name" value="SRR1"/>
    <property type="match status" value="1"/>
</dbReference>
<dbReference type="InterPro" id="IPR012942">
    <property type="entry name" value="SRR1-like"/>
</dbReference>
<comment type="caution">
    <text evidence="3">The sequence shown here is derived from an EMBL/GenBank/DDBJ whole genome shotgun (WGS) entry which is preliminary data.</text>
</comment>